<proteinExistence type="inferred from homology"/>
<dbReference type="AlphaFoldDB" id="A0A014Q182"/>
<dbReference type="Proteomes" id="UP000019918">
    <property type="component" value="Unassembled WGS sequence"/>
</dbReference>
<keyword evidence="3" id="KW-1003">Cell membrane</keyword>
<dbReference type="STRING" id="69222.BG55_02805"/>
<organism evidence="8 9">
    <name type="scientific">Erwinia mallotivora</name>
    <dbReference type="NCBI Taxonomy" id="69222"/>
    <lineage>
        <taxon>Bacteria</taxon>
        <taxon>Pseudomonadati</taxon>
        <taxon>Pseudomonadota</taxon>
        <taxon>Gammaproteobacteria</taxon>
        <taxon>Enterobacterales</taxon>
        <taxon>Erwiniaceae</taxon>
        <taxon>Erwinia</taxon>
    </lineage>
</organism>
<dbReference type="InterPro" id="IPR032808">
    <property type="entry name" value="DoxX"/>
</dbReference>
<gene>
    <name evidence="8" type="ORF">BG55_02805</name>
</gene>
<comment type="caution">
    <text evidence="8">The sequence shown here is derived from an EMBL/GenBank/DDBJ whole genome shotgun (WGS) entry which is preliminary data.</text>
</comment>
<feature type="transmembrane region" description="Helical" evidence="7">
    <location>
        <begin position="58"/>
        <end position="76"/>
    </location>
</feature>
<accession>A0A014Q182</accession>
<dbReference type="PATRIC" id="fig|69222.5.peg.588"/>
<feature type="transmembrane region" description="Helical" evidence="7">
    <location>
        <begin position="83"/>
        <end position="104"/>
    </location>
</feature>
<feature type="transmembrane region" description="Helical" evidence="7">
    <location>
        <begin position="21"/>
        <end position="46"/>
    </location>
</feature>
<evidence type="ECO:0000256" key="2">
    <source>
        <dbReference type="ARBA" id="ARBA00006679"/>
    </source>
</evidence>
<evidence type="ECO:0000256" key="3">
    <source>
        <dbReference type="ARBA" id="ARBA00022475"/>
    </source>
</evidence>
<keyword evidence="4 7" id="KW-0812">Transmembrane</keyword>
<dbReference type="RefSeq" id="WP_034934096.1">
    <property type="nucleotide sequence ID" value="NZ_JFHN01000020.1"/>
</dbReference>
<comment type="subcellular location">
    <subcellularLocation>
        <location evidence="1">Cell membrane</location>
        <topology evidence="1">Multi-pass membrane protein</topology>
    </subcellularLocation>
</comment>
<sequence length="144" mass="15730">MFTAINSGFNRFFDHPDFGKLVLRLSLGFLLLFHGEFKVVHGVGWIASMLKAHGIPGFVAWGAYIGEVVAPVMLIIGLMTRPAAFIIAVNLVFATLLVKTGAVWDRTSVGAWALEGEAFYFFAAFAIMLLGAGRYCLIRNSSLQ</sequence>
<keyword evidence="9" id="KW-1185">Reference proteome</keyword>
<dbReference type="InterPro" id="IPR051907">
    <property type="entry name" value="DoxX-like_oxidoreductase"/>
</dbReference>
<comment type="similarity">
    <text evidence="2">Belongs to the DoxX family.</text>
</comment>
<evidence type="ECO:0000256" key="5">
    <source>
        <dbReference type="ARBA" id="ARBA00022989"/>
    </source>
</evidence>
<keyword evidence="6 7" id="KW-0472">Membrane</keyword>
<dbReference type="OrthoDB" id="280866at2"/>
<evidence type="ECO:0000256" key="7">
    <source>
        <dbReference type="SAM" id="Phobius"/>
    </source>
</evidence>
<keyword evidence="5 7" id="KW-1133">Transmembrane helix</keyword>
<evidence type="ECO:0008006" key="10">
    <source>
        <dbReference type="Google" id="ProtNLM"/>
    </source>
</evidence>
<feature type="transmembrane region" description="Helical" evidence="7">
    <location>
        <begin position="119"/>
        <end position="137"/>
    </location>
</feature>
<name>A0A014Q182_9GAMM</name>
<dbReference type="GO" id="GO:0005886">
    <property type="term" value="C:plasma membrane"/>
    <property type="evidence" value="ECO:0007669"/>
    <property type="project" value="UniProtKB-SubCell"/>
</dbReference>
<evidence type="ECO:0000256" key="6">
    <source>
        <dbReference type="ARBA" id="ARBA00023136"/>
    </source>
</evidence>
<dbReference type="EMBL" id="JFHN01000020">
    <property type="protein sequence ID" value="EXU76942.1"/>
    <property type="molecule type" value="Genomic_DNA"/>
</dbReference>
<evidence type="ECO:0000313" key="9">
    <source>
        <dbReference type="Proteomes" id="UP000019918"/>
    </source>
</evidence>
<reference evidence="8 9" key="1">
    <citation type="submission" date="2014-02" db="EMBL/GenBank/DDBJ databases">
        <title>Draft genome of Erwinia mallotivora strain BT-MARDI, a papaya dieback pathogen.</title>
        <authorList>
            <person name="Redzuan R."/>
            <person name="Abu Bakar N."/>
            <person name="Badrun R."/>
            <person name="Mohd Raih M.F."/>
            <person name="Rozano L."/>
            <person name="Mat Amin N."/>
        </authorList>
    </citation>
    <scope>NUCLEOTIDE SEQUENCE [LARGE SCALE GENOMIC DNA]</scope>
    <source>
        <strain evidence="8 9">BT-MARDI</strain>
    </source>
</reference>
<evidence type="ECO:0000256" key="1">
    <source>
        <dbReference type="ARBA" id="ARBA00004651"/>
    </source>
</evidence>
<dbReference type="Pfam" id="PF07681">
    <property type="entry name" value="DoxX"/>
    <property type="match status" value="1"/>
</dbReference>
<evidence type="ECO:0000256" key="4">
    <source>
        <dbReference type="ARBA" id="ARBA00022692"/>
    </source>
</evidence>
<dbReference type="PANTHER" id="PTHR33452:SF1">
    <property type="entry name" value="INNER MEMBRANE PROTEIN YPHA-RELATED"/>
    <property type="match status" value="1"/>
</dbReference>
<evidence type="ECO:0000313" key="8">
    <source>
        <dbReference type="EMBL" id="EXU76942.1"/>
    </source>
</evidence>
<protein>
    <recommendedName>
        <fullName evidence="10">DoxX</fullName>
    </recommendedName>
</protein>
<dbReference type="PANTHER" id="PTHR33452">
    <property type="entry name" value="OXIDOREDUCTASE CATD-RELATED"/>
    <property type="match status" value="1"/>
</dbReference>